<keyword evidence="9" id="KW-1185">Reference proteome</keyword>
<dbReference type="InterPro" id="IPR012944">
    <property type="entry name" value="SusD_RagB_dom"/>
</dbReference>
<evidence type="ECO:0000256" key="5">
    <source>
        <dbReference type="ARBA" id="ARBA00023237"/>
    </source>
</evidence>
<feature type="domain" description="SusD-like N-terminal" evidence="7">
    <location>
        <begin position="110"/>
        <end position="233"/>
    </location>
</feature>
<evidence type="ECO:0000256" key="2">
    <source>
        <dbReference type="ARBA" id="ARBA00006275"/>
    </source>
</evidence>
<dbReference type="PROSITE" id="PS51257">
    <property type="entry name" value="PROKAR_LIPOPROTEIN"/>
    <property type="match status" value="1"/>
</dbReference>
<evidence type="ECO:0000256" key="1">
    <source>
        <dbReference type="ARBA" id="ARBA00004442"/>
    </source>
</evidence>
<dbReference type="SUPFAM" id="SSF48452">
    <property type="entry name" value="TPR-like"/>
    <property type="match status" value="1"/>
</dbReference>
<organism evidence="8 9">
    <name type="scientific">Pedobacter steynii</name>
    <dbReference type="NCBI Taxonomy" id="430522"/>
    <lineage>
        <taxon>Bacteria</taxon>
        <taxon>Pseudomonadati</taxon>
        <taxon>Bacteroidota</taxon>
        <taxon>Sphingobacteriia</taxon>
        <taxon>Sphingobacteriales</taxon>
        <taxon>Sphingobacteriaceae</taxon>
        <taxon>Pedobacter</taxon>
    </lineage>
</organism>
<evidence type="ECO:0000259" key="7">
    <source>
        <dbReference type="Pfam" id="PF14322"/>
    </source>
</evidence>
<evidence type="ECO:0000313" key="8">
    <source>
        <dbReference type="EMBL" id="SDO35833.1"/>
    </source>
</evidence>
<dbReference type="EMBL" id="FNGY01000014">
    <property type="protein sequence ID" value="SDO35833.1"/>
    <property type="molecule type" value="Genomic_DNA"/>
</dbReference>
<dbReference type="RefSeq" id="WP_074612420.1">
    <property type="nucleotide sequence ID" value="NZ_FNGY01000014.1"/>
</dbReference>
<proteinExistence type="inferred from homology"/>
<evidence type="ECO:0000259" key="6">
    <source>
        <dbReference type="Pfam" id="PF07980"/>
    </source>
</evidence>
<protein>
    <submittedName>
        <fullName evidence="8">Starch-binding associating with outer membrane</fullName>
    </submittedName>
</protein>
<evidence type="ECO:0000313" key="9">
    <source>
        <dbReference type="Proteomes" id="UP000183200"/>
    </source>
</evidence>
<reference evidence="9" key="1">
    <citation type="submission" date="2016-10" db="EMBL/GenBank/DDBJ databases">
        <authorList>
            <person name="Varghese N."/>
            <person name="Submissions S."/>
        </authorList>
    </citation>
    <scope>NUCLEOTIDE SEQUENCE [LARGE SCALE GENOMIC DNA]</scope>
    <source>
        <strain evidence="9">DSM 19110</strain>
    </source>
</reference>
<sequence length="640" mass="73539">MRNIKKESWILRITVLAVLFVTSSCKKYLDVIPDNIPTIDHAFAMRTEAEKYLYTCYSYMPKDGNLGADPTILGGDELWAIYQSGRPEFNHYIFDGLARGGQATVDPIVGFYWGDMYRAIRDCNVFLENVGKVPDLTALEKLEWIAEVKTLKAYYHFYLVRMYGPIPLLKENFKIDEVIENTKVPRAPADSCFKYIVSLLDEAKVDLPKAVGNRNKMLGRITQPVAYALKAKVMVTAASPLFNGNTDMTSLKNLDGTPLFNPSVSLEKWTEAAAACKEAIDICELAGNKLYKFNPPVPRFKLSDSTRTGLSIRNAFAERWNEEIIWANTQSISNLTQKVAAVKVDHRYLDNPRIISELAPPVKIAEMFYSDKGVPINEDKTWNTGNLLLRTATAKEERYIRKDYVTSALNFDREPRFYANLGFDGGVWYGQGSENDGDPNSLFFVSSRKGQPNGKVEADYGSPTGYYVKKYVHWENVQGSSVNDYKVTEYPWPIIRLAQLFLFYAEALNEANGDKSQMFKYINAVRERAKLPTVEFSWDNYSTNPSKYTSQAGMRQIIHQEQLIEMAFEGSRFWDIRRWKEAVAEYRKPVQGWDIEQSNPDYYYRRRVLFVQSFSVKDYFWPIRDHDLLINKNLVQNIGW</sequence>
<name>A0A1H0IWW9_9SPHI</name>
<dbReference type="AlphaFoldDB" id="A0A1H0IWW9"/>
<evidence type="ECO:0000256" key="3">
    <source>
        <dbReference type="ARBA" id="ARBA00022729"/>
    </source>
</evidence>
<evidence type="ECO:0000256" key="4">
    <source>
        <dbReference type="ARBA" id="ARBA00023136"/>
    </source>
</evidence>
<dbReference type="Pfam" id="PF07980">
    <property type="entry name" value="SusD_RagB"/>
    <property type="match status" value="1"/>
</dbReference>
<keyword evidence="5" id="KW-0998">Cell outer membrane</keyword>
<keyword evidence="3" id="KW-0732">Signal</keyword>
<accession>A0A1H0IWW9</accession>
<feature type="domain" description="RagB/SusD" evidence="6">
    <location>
        <begin position="323"/>
        <end position="640"/>
    </location>
</feature>
<dbReference type="Proteomes" id="UP000183200">
    <property type="component" value="Unassembled WGS sequence"/>
</dbReference>
<dbReference type="OrthoDB" id="608091at2"/>
<dbReference type="Pfam" id="PF14322">
    <property type="entry name" value="SusD-like_3"/>
    <property type="match status" value="1"/>
</dbReference>
<dbReference type="InterPro" id="IPR011990">
    <property type="entry name" value="TPR-like_helical_dom_sf"/>
</dbReference>
<dbReference type="InterPro" id="IPR033985">
    <property type="entry name" value="SusD-like_N"/>
</dbReference>
<gene>
    <name evidence="8" type="ORF">SAMN05421820_1147</name>
</gene>
<comment type="similarity">
    <text evidence="2">Belongs to the SusD family.</text>
</comment>
<dbReference type="GO" id="GO:0009279">
    <property type="term" value="C:cell outer membrane"/>
    <property type="evidence" value="ECO:0007669"/>
    <property type="project" value="UniProtKB-SubCell"/>
</dbReference>
<keyword evidence="4" id="KW-0472">Membrane</keyword>
<dbReference type="Gene3D" id="1.25.40.390">
    <property type="match status" value="1"/>
</dbReference>
<comment type="subcellular location">
    <subcellularLocation>
        <location evidence="1">Cell outer membrane</location>
    </subcellularLocation>
</comment>